<name>A0ABN3NYW8_9ACTN</name>
<dbReference type="Proteomes" id="UP001501095">
    <property type="component" value="Unassembled WGS sequence"/>
</dbReference>
<gene>
    <name evidence="2" type="ORF">GCM10010423_56240</name>
</gene>
<keyword evidence="3" id="KW-1185">Reference proteome</keyword>
<comment type="caution">
    <text evidence="2">The sequence shown here is derived from an EMBL/GenBank/DDBJ whole genome shotgun (WGS) entry which is preliminary data.</text>
</comment>
<accession>A0ABN3NYW8</accession>
<dbReference type="RefSeq" id="WP_344541488.1">
    <property type="nucleotide sequence ID" value="NZ_BAAATM010000018.1"/>
</dbReference>
<evidence type="ECO:0000313" key="2">
    <source>
        <dbReference type="EMBL" id="GAA2549010.1"/>
    </source>
</evidence>
<feature type="compositionally biased region" description="Basic residues" evidence="1">
    <location>
        <begin position="31"/>
        <end position="42"/>
    </location>
</feature>
<evidence type="ECO:0000256" key="1">
    <source>
        <dbReference type="SAM" id="MobiDB-lite"/>
    </source>
</evidence>
<protein>
    <submittedName>
        <fullName evidence="2">Uncharacterized protein</fullName>
    </submittedName>
</protein>
<feature type="region of interest" description="Disordered" evidence="1">
    <location>
        <begin position="27"/>
        <end position="72"/>
    </location>
</feature>
<dbReference type="EMBL" id="BAAATM010000018">
    <property type="protein sequence ID" value="GAA2549010.1"/>
    <property type="molecule type" value="Genomic_DNA"/>
</dbReference>
<feature type="compositionally biased region" description="Basic residues" evidence="1">
    <location>
        <begin position="56"/>
        <end position="72"/>
    </location>
</feature>
<reference evidence="2 3" key="1">
    <citation type="journal article" date="2019" name="Int. J. Syst. Evol. Microbiol.">
        <title>The Global Catalogue of Microorganisms (GCM) 10K type strain sequencing project: providing services to taxonomists for standard genome sequencing and annotation.</title>
        <authorList>
            <consortium name="The Broad Institute Genomics Platform"/>
            <consortium name="The Broad Institute Genome Sequencing Center for Infectious Disease"/>
            <person name="Wu L."/>
            <person name="Ma J."/>
        </authorList>
    </citation>
    <scope>NUCLEOTIDE SEQUENCE [LARGE SCALE GENOMIC DNA]</scope>
    <source>
        <strain evidence="2 3">JCM 6924</strain>
    </source>
</reference>
<sequence>MIAVAVLLLPALGVLLYAMDRIEDRLSGRPRAARHARKRHLRLVHDAGPSPAGRGRAARRSARHSARRNAAA</sequence>
<evidence type="ECO:0000313" key="3">
    <source>
        <dbReference type="Proteomes" id="UP001501095"/>
    </source>
</evidence>
<proteinExistence type="predicted"/>
<organism evidence="2 3">
    <name type="scientific">Streptomyces levis</name>
    <dbReference type="NCBI Taxonomy" id="285566"/>
    <lineage>
        <taxon>Bacteria</taxon>
        <taxon>Bacillati</taxon>
        <taxon>Actinomycetota</taxon>
        <taxon>Actinomycetes</taxon>
        <taxon>Kitasatosporales</taxon>
        <taxon>Streptomycetaceae</taxon>
        <taxon>Streptomyces</taxon>
    </lineage>
</organism>